<dbReference type="PANTHER" id="PTHR37260">
    <property type="entry name" value="PHOSPHORELAY PROTEIN"/>
    <property type="match status" value="1"/>
</dbReference>
<reference evidence="2" key="1">
    <citation type="submission" date="2020-06" db="EMBL/GenBank/DDBJ databases">
        <authorList>
            <person name="Li T."/>
            <person name="Hu X."/>
            <person name="Zhang T."/>
            <person name="Song X."/>
            <person name="Zhang H."/>
            <person name="Dai N."/>
            <person name="Sheng W."/>
            <person name="Hou X."/>
            <person name="Wei L."/>
        </authorList>
    </citation>
    <scope>NUCLEOTIDE SEQUENCE</scope>
    <source>
        <strain evidence="2">G02</strain>
        <tissue evidence="2">Leaf</tissue>
    </source>
</reference>
<dbReference type="AlphaFoldDB" id="A0AAW2T5G1"/>
<evidence type="ECO:0000313" key="2">
    <source>
        <dbReference type="EMBL" id="KAL0399792.1"/>
    </source>
</evidence>
<accession>A0AAW2T5G1</accession>
<dbReference type="PANTHER" id="PTHR37260:SF2">
    <property type="entry name" value="PROTEIN ECERIFERUM 16"/>
    <property type="match status" value="1"/>
</dbReference>
<gene>
    <name evidence="2" type="ORF">Sradi_2322500</name>
</gene>
<organism evidence="2">
    <name type="scientific">Sesamum radiatum</name>
    <name type="common">Black benniseed</name>
    <dbReference type="NCBI Taxonomy" id="300843"/>
    <lineage>
        <taxon>Eukaryota</taxon>
        <taxon>Viridiplantae</taxon>
        <taxon>Streptophyta</taxon>
        <taxon>Embryophyta</taxon>
        <taxon>Tracheophyta</taxon>
        <taxon>Spermatophyta</taxon>
        <taxon>Magnoliopsida</taxon>
        <taxon>eudicotyledons</taxon>
        <taxon>Gunneridae</taxon>
        <taxon>Pentapetalae</taxon>
        <taxon>asterids</taxon>
        <taxon>lamiids</taxon>
        <taxon>Lamiales</taxon>
        <taxon>Pedaliaceae</taxon>
        <taxon>Sesamum</taxon>
    </lineage>
</organism>
<feature type="region of interest" description="Disordered" evidence="1">
    <location>
        <begin position="115"/>
        <end position="136"/>
    </location>
</feature>
<reference evidence="2" key="2">
    <citation type="journal article" date="2024" name="Plant">
        <title>Genomic evolution and insights into agronomic trait innovations of Sesamum species.</title>
        <authorList>
            <person name="Miao H."/>
            <person name="Wang L."/>
            <person name="Qu L."/>
            <person name="Liu H."/>
            <person name="Sun Y."/>
            <person name="Le M."/>
            <person name="Wang Q."/>
            <person name="Wei S."/>
            <person name="Zheng Y."/>
            <person name="Lin W."/>
            <person name="Duan Y."/>
            <person name="Cao H."/>
            <person name="Xiong S."/>
            <person name="Wang X."/>
            <person name="Wei L."/>
            <person name="Li C."/>
            <person name="Ma Q."/>
            <person name="Ju M."/>
            <person name="Zhao R."/>
            <person name="Li G."/>
            <person name="Mu C."/>
            <person name="Tian Q."/>
            <person name="Mei H."/>
            <person name="Zhang T."/>
            <person name="Gao T."/>
            <person name="Zhang H."/>
        </authorList>
    </citation>
    <scope>NUCLEOTIDE SEQUENCE</scope>
    <source>
        <strain evidence="2">G02</strain>
    </source>
</reference>
<dbReference type="EMBL" id="JACGWJ010000009">
    <property type="protein sequence ID" value="KAL0399792.1"/>
    <property type="molecule type" value="Genomic_DNA"/>
</dbReference>
<sequence length="258" mass="27619">MLRRSSMAPFLSLNLNALAEQLGKAKLSERLFLEPDLLPPELLGDESQACGEDNDSQTAVSIDTGTSTLGYKQEGSKNFEQFCEPSSFATTSGNLSVQTSEGLKPIKQIKDDTFQSQGNYRSISSNPVSESIVDSTSGNPPIFEAVSAEAELDMLLSSFNETKLLGSSSAASTGIPSTSAASAETLKKGTYMQKPATTPANVYDSIDDLLEETSHLIKIEGERPSQMVTPSPDDVPSTMNPTSKSKLLDDFGSWLDTI</sequence>
<dbReference type="InterPro" id="IPR053342">
    <property type="entry name" value="Exosome_cofactor/PTGS_suppr"/>
</dbReference>
<comment type="caution">
    <text evidence="2">The sequence shown here is derived from an EMBL/GenBank/DDBJ whole genome shotgun (WGS) entry which is preliminary data.</text>
</comment>
<proteinExistence type="predicted"/>
<name>A0AAW2T5G1_SESRA</name>
<evidence type="ECO:0000256" key="1">
    <source>
        <dbReference type="SAM" id="MobiDB-lite"/>
    </source>
</evidence>
<feature type="region of interest" description="Disordered" evidence="1">
    <location>
        <begin position="219"/>
        <end position="246"/>
    </location>
</feature>
<protein>
    <submittedName>
        <fullName evidence="2">Uncharacterized protein</fullName>
    </submittedName>
</protein>